<organism evidence="2 3">
    <name type="scientific">Genlisea aurea</name>
    <dbReference type="NCBI Taxonomy" id="192259"/>
    <lineage>
        <taxon>Eukaryota</taxon>
        <taxon>Viridiplantae</taxon>
        <taxon>Streptophyta</taxon>
        <taxon>Embryophyta</taxon>
        <taxon>Tracheophyta</taxon>
        <taxon>Spermatophyta</taxon>
        <taxon>Magnoliopsida</taxon>
        <taxon>eudicotyledons</taxon>
        <taxon>Gunneridae</taxon>
        <taxon>Pentapetalae</taxon>
        <taxon>asterids</taxon>
        <taxon>lamiids</taxon>
        <taxon>Lamiales</taxon>
        <taxon>Lentibulariaceae</taxon>
        <taxon>Genlisea</taxon>
    </lineage>
</organism>
<comment type="caution">
    <text evidence="2">The sequence shown here is derived from an EMBL/GenBank/DDBJ whole genome shotgun (WGS) entry which is preliminary data.</text>
</comment>
<proteinExistence type="predicted"/>
<evidence type="ECO:0000313" key="3">
    <source>
        <dbReference type="Proteomes" id="UP000015453"/>
    </source>
</evidence>
<dbReference type="PANTHER" id="PTHR48152:SF3">
    <property type="entry name" value="DUF946 FAMILY PROTEIN (DUF946)"/>
    <property type="match status" value="1"/>
</dbReference>
<gene>
    <name evidence="2" type="ORF">M569_15204</name>
</gene>
<keyword evidence="3" id="KW-1185">Reference proteome</keyword>
<name>S8C580_9LAMI</name>
<sequence length="541" mass="59458">MGGNCVKSGEAEIGNLPVDAVFNFPSPLPEWPPGDGFASGVMDLGGGLRVMQVWSFAKVAAVHYGGEDGLGATFFEPWPIPEGYSLLGSYAQPSNRPLFGWVLVGSDILPSGDILKQPIDYTLISTISTGSNNSEESIHFWLPKPPEGYKPAGYIVTVSPEKPSLDRIRCVRSDFTDESEIGSSIWGLKVYDSRPKNRGSGAEQLSVGSFIVITSDSNNQSWVSCLKNNNFSSSPTPNSIQLDALFRTYSPYIYFHPKETYLPASVNWYFSNGALLYTKGNESNPSGIDPDGSNLPQGGWNDGLYWIDLPASEGDKERVKRGDLQNAEAYLHSKPMLGGAFTDIQLWLFYPFNGPSIAKLGIIRELPLGRIGQHVGDWEHVTLRISNFNGILHRVFFSQHSGGKWTDSSLLEFYQGNKFVGYSSRNGHASYSKENPNLQGNGVIGLRNDTAKSDKVLSTGSSFSFVASDAPAWLNYAREWGPQKTYDLGKELKNLEKFLPKHLRSALEKLVNSLPSEVFGERGPVGPKMKANWNGDEKDDL</sequence>
<evidence type="ECO:0000256" key="1">
    <source>
        <dbReference type="SAM" id="MobiDB-lite"/>
    </source>
</evidence>
<dbReference type="PANTHER" id="PTHR48152">
    <property type="entry name" value="F1C9.34 PROTEIN"/>
    <property type="match status" value="1"/>
</dbReference>
<dbReference type="AlphaFoldDB" id="S8C580"/>
<protein>
    <recommendedName>
        <fullName evidence="4">Vacuolar protein sorting-associated protein 62</fullName>
    </recommendedName>
</protein>
<dbReference type="Pfam" id="PF06101">
    <property type="entry name" value="Vps62"/>
    <property type="match status" value="1"/>
</dbReference>
<dbReference type="Proteomes" id="UP000015453">
    <property type="component" value="Unassembled WGS sequence"/>
</dbReference>
<dbReference type="EMBL" id="AUSU01008234">
    <property type="protein sequence ID" value="EPS59601.1"/>
    <property type="molecule type" value="Genomic_DNA"/>
</dbReference>
<evidence type="ECO:0008006" key="4">
    <source>
        <dbReference type="Google" id="ProtNLM"/>
    </source>
</evidence>
<dbReference type="InterPro" id="IPR009291">
    <property type="entry name" value="Vps62"/>
</dbReference>
<dbReference type="OrthoDB" id="188042at2759"/>
<reference evidence="2 3" key="1">
    <citation type="journal article" date="2013" name="BMC Genomics">
        <title>The miniature genome of a carnivorous plant Genlisea aurea contains a low number of genes and short non-coding sequences.</title>
        <authorList>
            <person name="Leushkin E.V."/>
            <person name="Sutormin R.A."/>
            <person name="Nabieva E.R."/>
            <person name="Penin A.A."/>
            <person name="Kondrashov A.S."/>
            <person name="Logacheva M.D."/>
        </authorList>
    </citation>
    <scope>NUCLEOTIDE SEQUENCE [LARGE SCALE GENOMIC DNA]</scope>
</reference>
<evidence type="ECO:0000313" key="2">
    <source>
        <dbReference type="EMBL" id="EPS59601.1"/>
    </source>
</evidence>
<feature type="region of interest" description="Disordered" evidence="1">
    <location>
        <begin position="522"/>
        <end position="541"/>
    </location>
</feature>
<accession>S8C580</accession>